<dbReference type="InterPro" id="IPR052922">
    <property type="entry name" value="Cytidylate_Kinase-2"/>
</dbReference>
<reference evidence="1 4" key="2">
    <citation type="submission" date="2018-03" db="EMBL/GenBank/DDBJ databases">
        <title>Genomic Encyclopedia of Archaeal and Bacterial Type Strains, Phase II (KMG-II): from individual species to whole genera.</title>
        <authorList>
            <person name="Goeker M."/>
        </authorList>
    </citation>
    <scope>NUCLEOTIDE SEQUENCE [LARGE SCALE GENOMIC DNA]</scope>
    <source>
        <strain evidence="1 4">DSM 29956</strain>
    </source>
</reference>
<keyword evidence="1" id="KW-0418">Kinase</keyword>
<dbReference type="Proteomes" id="UP000240624">
    <property type="component" value="Unassembled WGS sequence"/>
</dbReference>
<evidence type="ECO:0000313" key="3">
    <source>
        <dbReference type="Proteomes" id="UP000193495"/>
    </source>
</evidence>
<dbReference type="Proteomes" id="UP000193495">
    <property type="component" value="Unassembled WGS sequence"/>
</dbReference>
<gene>
    <name evidence="1" type="ORF">CLV79_101180</name>
    <name evidence="2" type="ORF">LOS8367_00906</name>
</gene>
<dbReference type="SUPFAM" id="SSF52540">
    <property type="entry name" value="P-loop containing nucleoside triphosphate hydrolases"/>
    <property type="match status" value="1"/>
</dbReference>
<proteinExistence type="predicted"/>
<dbReference type="RefSeq" id="WP_085895262.1">
    <property type="nucleotide sequence ID" value="NZ_FWFY01000002.1"/>
</dbReference>
<sequence length="181" mass="21639">MKRVMIIGQPGSGKSWLARRMGEITHLPVIHIDHIHWAPGWIQRSRPEKDRLCAEVHARPEWIFEGGHSSTWGERLARADTVIWLDLPLRRRLPRLLWRTLRRYGRTRPDMPQGCPERFDREFYRWVWRTRNSMRSRLNWFYGQIPEGKDRHRLRSRGEVAAYLHGLSEAVKRGNLGLPHR</sequence>
<evidence type="ECO:0000313" key="4">
    <source>
        <dbReference type="Proteomes" id="UP000240624"/>
    </source>
</evidence>
<accession>A0A1X6YNB9</accession>
<dbReference type="AlphaFoldDB" id="A0A1X6YNB9"/>
<dbReference type="Gene3D" id="3.40.50.300">
    <property type="entry name" value="P-loop containing nucleotide triphosphate hydrolases"/>
    <property type="match status" value="1"/>
</dbReference>
<reference evidence="2 3" key="1">
    <citation type="submission" date="2017-03" db="EMBL/GenBank/DDBJ databases">
        <authorList>
            <person name="Afonso C.L."/>
            <person name="Miller P.J."/>
            <person name="Scott M.A."/>
            <person name="Spackman E."/>
            <person name="Goraichik I."/>
            <person name="Dimitrov K.M."/>
            <person name="Suarez D.L."/>
            <person name="Swayne D.E."/>
        </authorList>
    </citation>
    <scope>NUCLEOTIDE SEQUENCE [LARGE SCALE GENOMIC DNA]</scope>
    <source>
        <strain evidence="2 3">CECT 8367</strain>
    </source>
</reference>
<dbReference type="EMBL" id="PYGB01000001">
    <property type="protein sequence ID" value="PSK88344.1"/>
    <property type="molecule type" value="Genomic_DNA"/>
</dbReference>
<dbReference type="PANTHER" id="PTHR37816:SF1">
    <property type="entry name" value="TOXIN"/>
    <property type="match status" value="1"/>
</dbReference>
<keyword evidence="4" id="KW-1185">Reference proteome</keyword>
<dbReference type="GO" id="GO:0016301">
    <property type="term" value="F:kinase activity"/>
    <property type="evidence" value="ECO:0007669"/>
    <property type="project" value="UniProtKB-KW"/>
</dbReference>
<keyword evidence="1" id="KW-0808">Transferase</keyword>
<dbReference type="InterPro" id="IPR027417">
    <property type="entry name" value="P-loop_NTPase"/>
</dbReference>
<protein>
    <submittedName>
        <fullName evidence="1">Adenylate kinase family enzyme</fullName>
    </submittedName>
    <submittedName>
        <fullName evidence="2">Topology modulation protein</fullName>
    </submittedName>
</protein>
<organism evidence="2 3">
    <name type="scientific">Limimaricola soesokkakensis</name>
    <dbReference type="NCBI Taxonomy" id="1343159"/>
    <lineage>
        <taxon>Bacteria</taxon>
        <taxon>Pseudomonadati</taxon>
        <taxon>Pseudomonadota</taxon>
        <taxon>Alphaproteobacteria</taxon>
        <taxon>Rhodobacterales</taxon>
        <taxon>Paracoccaceae</taxon>
        <taxon>Limimaricola</taxon>
    </lineage>
</organism>
<dbReference type="PANTHER" id="PTHR37816">
    <property type="entry name" value="YALI0E33011P"/>
    <property type="match status" value="1"/>
</dbReference>
<dbReference type="OrthoDB" id="7210594at2"/>
<name>A0A1X6YNB9_9RHOB</name>
<evidence type="ECO:0000313" key="2">
    <source>
        <dbReference type="EMBL" id="SLN26500.1"/>
    </source>
</evidence>
<evidence type="ECO:0000313" key="1">
    <source>
        <dbReference type="EMBL" id="PSK88344.1"/>
    </source>
</evidence>
<dbReference type="EMBL" id="FWFY01000002">
    <property type="protein sequence ID" value="SLN26500.1"/>
    <property type="molecule type" value="Genomic_DNA"/>
</dbReference>